<organism evidence="2 3">
    <name type="scientific">Plasmopara halstedii</name>
    <name type="common">Downy mildew of sunflower</name>
    <dbReference type="NCBI Taxonomy" id="4781"/>
    <lineage>
        <taxon>Eukaryota</taxon>
        <taxon>Sar</taxon>
        <taxon>Stramenopiles</taxon>
        <taxon>Oomycota</taxon>
        <taxon>Peronosporomycetes</taxon>
        <taxon>Peronosporales</taxon>
        <taxon>Peronosporaceae</taxon>
        <taxon>Plasmopara</taxon>
    </lineage>
</organism>
<feature type="compositionally biased region" description="Basic and acidic residues" evidence="1">
    <location>
        <begin position="12"/>
        <end position="24"/>
    </location>
</feature>
<feature type="region of interest" description="Disordered" evidence="1">
    <location>
        <begin position="1"/>
        <end position="39"/>
    </location>
</feature>
<dbReference type="Proteomes" id="UP000054928">
    <property type="component" value="Unassembled WGS sequence"/>
</dbReference>
<protein>
    <submittedName>
        <fullName evidence="2">Uncharacterized protein</fullName>
    </submittedName>
</protein>
<evidence type="ECO:0000313" key="2">
    <source>
        <dbReference type="EMBL" id="CEG46309.1"/>
    </source>
</evidence>
<dbReference type="RefSeq" id="XP_024582678.1">
    <property type="nucleotide sequence ID" value="XM_024717151.1"/>
</dbReference>
<sequence length="113" mass="12187">MPSKTQTPQRDCPSKPDPLARDQQTDIGPASAEAHSPENENFLIPVSAHLFSKKQLSEKYGVPRSIGITDYWIPIWGPKMSPPVHARNAANTLGLQAAGSPMTNISRAPDSVA</sequence>
<keyword evidence="3" id="KW-1185">Reference proteome</keyword>
<dbReference type="EMBL" id="CCYD01002047">
    <property type="protein sequence ID" value="CEG46309.1"/>
    <property type="molecule type" value="Genomic_DNA"/>
</dbReference>
<dbReference type="AlphaFoldDB" id="A0A0P1AXC9"/>
<name>A0A0P1AXC9_PLAHL</name>
<reference evidence="3" key="1">
    <citation type="submission" date="2014-09" db="EMBL/GenBank/DDBJ databases">
        <authorList>
            <person name="Sharma Rahul"/>
            <person name="Thines Marco"/>
        </authorList>
    </citation>
    <scope>NUCLEOTIDE SEQUENCE [LARGE SCALE GENOMIC DNA]</scope>
</reference>
<evidence type="ECO:0000313" key="3">
    <source>
        <dbReference type="Proteomes" id="UP000054928"/>
    </source>
</evidence>
<accession>A0A0P1AXC9</accession>
<evidence type="ECO:0000256" key="1">
    <source>
        <dbReference type="SAM" id="MobiDB-lite"/>
    </source>
</evidence>
<proteinExistence type="predicted"/>
<dbReference type="GeneID" id="36397771"/>